<evidence type="ECO:0000313" key="3">
    <source>
        <dbReference type="Proteomes" id="UP000565262"/>
    </source>
</evidence>
<name>A0A839IPC9_9GAMM</name>
<dbReference type="PROSITE" id="PS50006">
    <property type="entry name" value="FHA_DOMAIN"/>
    <property type="match status" value="1"/>
</dbReference>
<dbReference type="Gene3D" id="2.60.200.20">
    <property type="match status" value="1"/>
</dbReference>
<accession>A0A839IPC9</accession>
<feature type="domain" description="FHA" evidence="1">
    <location>
        <begin position="19"/>
        <end position="68"/>
    </location>
</feature>
<dbReference type="CDD" id="cd00060">
    <property type="entry name" value="FHA"/>
    <property type="match status" value="1"/>
</dbReference>
<evidence type="ECO:0000259" key="1">
    <source>
        <dbReference type="PROSITE" id="PS50006"/>
    </source>
</evidence>
<dbReference type="SUPFAM" id="SSF49879">
    <property type="entry name" value="SMAD/FHA domain"/>
    <property type="match status" value="1"/>
</dbReference>
<dbReference type="Proteomes" id="UP000565262">
    <property type="component" value="Unassembled WGS sequence"/>
</dbReference>
<gene>
    <name evidence="2" type="ORF">H4O21_07100</name>
</gene>
<dbReference type="EMBL" id="JACJFM010000006">
    <property type="protein sequence ID" value="MBB1486372.1"/>
    <property type="molecule type" value="Genomic_DNA"/>
</dbReference>
<proteinExistence type="predicted"/>
<dbReference type="SMART" id="SM00240">
    <property type="entry name" value="FHA"/>
    <property type="match status" value="1"/>
</dbReference>
<dbReference type="PANTHER" id="PTHR23308">
    <property type="entry name" value="NUCLEAR INHIBITOR OF PROTEIN PHOSPHATASE-1"/>
    <property type="match status" value="1"/>
</dbReference>
<organism evidence="2 3">
    <name type="scientific">Oceanospirillum sediminis</name>
    <dbReference type="NCBI Taxonomy" id="2760088"/>
    <lineage>
        <taxon>Bacteria</taxon>
        <taxon>Pseudomonadati</taxon>
        <taxon>Pseudomonadota</taxon>
        <taxon>Gammaproteobacteria</taxon>
        <taxon>Oceanospirillales</taxon>
        <taxon>Oceanospirillaceae</taxon>
        <taxon>Oceanospirillum</taxon>
    </lineage>
</organism>
<dbReference type="InterPro" id="IPR008984">
    <property type="entry name" value="SMAD_FHA_dom_sf"/>
</dbReference>
<dbReference type="InterPro" id="IPR050923">
    <property type="entry name" value="Cell_Proc_Reg/RNA_Proc"/>
</dbReference>
<dbReference type="AlphaFoldDB" id="A0A839IPC9"/>
<sequence length="320" mass="36059">MGKLINKATDEQVTLLIQHIFGRHPSSSHTVLINADASRMHATIFWDGEEWLLQDSSSNGTFVNGQLVLKGSKHRLHKGDLICFGNIHGDNWCLDDISPPKSLLVPVTPGLKTIELESLAVLPDEENPEVTLYMSPNGHWVCESSVGISVLKSGDLVGTNEQTWRFIEARATEETQHLEAIELPSSHPLGIFFDVSQNEEHVSMKFRMGDAEYDLGQRNHHYLLLLLARKRLEDKTAGVSEAEQGWIDKEDLSRMLGQSENHINIQVYRFRKQLVSVLPKAMALPQPIERRTREMRFAYCDIEIIGGSRITVNSEDQAKA</sequence>
<evidence type="ECO:0000313" key="2">
    <source>
        <dbReference type="EMBL" id="MBB1486372.1"/>
    </source>
</evidence>
<protein>
    <submittedName>
        <fullName evidence="2">FHA domain-containing protein</fullName>
    </submittedName>
</protein>
<dbReference type="RefSeq" id="WP_182808140.1">
    <property type="nucleotide sequence ID" value="NZ_JACJFM010000006.1"/>
</dbReference>
<keyword evidence="3" id="KW-1185">Reference proteome</keyword>
<dbReference type="Pfam" id="PF00498">
    <property type="entry name" value="FHA"/>
    <property type="match status" value="1"/>
</dbReference>
<comment type="caution">
    <text evidence="2">The sequence shown here is derived from an EMBL/GenBank/DDBJ whole genome shotgun (WGS) entry which is preliminary data.</text>
</comment>
<reference evidence="2 3" key="1">
    <citation type="submission" date="2020-08" db="EMBL/GenBank/DDBJ databases">
        <title>Oceanospirillum sp. nov. isolated from marine sediment.</title>
        <authorList>
            <person name="Ji X."/>
        </authorList>
    </citation>
    <scope>NUCLEOTIDE SEQUENCE [LARGE SCALE GENOMIC DNA]</scope>
    <source>
        <strain evidence="2 3">D5</strain>
    </source>
</reference>
<dbReference type="InterPro" id="IPR000253">
    <property type="entry name" value="FHA_dom"/>
</dbReference>